<comment type="caution">
    <text evidence="1">The sequence shown here is derived from an EMBL/GenBank/DDBJ whole genome shotgun (WGS) entry which is preliminary data.</text>
</comment>
<evidence type="ECO:0000313" key="1">
    <source>
        <dbReference type="EMBL" id="KAG9450416.1"/>
    </source>
</evidence>
<dbReference type="Proteomes" id="UP000825729">
    <property type="component" value="Unassembled WGS sequence"/>
</dbReference>
<organism evidence="1 2">
    <name type="scientific">Aristolochia fimbriata</name>
    <name type="common">White veined hardy Dutchman's pipe vine</name>
    <dbReference type="NCBI Taxonomy" id="158543"/>
    <lineage>
        <taxon>Eukaryota</taxon>
        <taxon>Viridiplantae</taxon>
        <taxon>Streptophyta</taxon>
        <taxon>Embryophyta</taxon>
        <taxon>Tracheophyta</taxon>
        <taxon>Spermatophyta</taxon>
        <taxon>Magnoliopsida</taxon>
        <taxon>Magnoliidae</taxon>
        <taxon>Piperales</taxon>
        <taxon>Aristolochiaceae</taxon>
        <taxon>Aristolochia</taxon>
    </lineage>
</organism>
<reference evidence="1 2" key="1">
    <citation type="submission" date="2021-07" db="EMBL/GenBank/DDBJ databases">
        <title>The Aristolochia fimbriata genome: insights into angiosperm evolution, floral development and chemical biosynthesis.</title>
        <authorList>
            <person name="Jiao Y."/>
        </authorList>
    </citation>
    <scope>NUCLEOTIDE SEQUENCE [LARGE SCALE GENOMIC DNA]</scope>
    <source>
        <strain evidence="1">IBCAS-2021</strain>
        <tissue evidence="1">Leaf</tissue>
    </source>
</reference>
<dbReference type="AlphaFoldDB" id="A0AAV7ERH2"/>
<gene>
    <name evidence="1" type="ORF">H6P81_010381</name>
</gene>
<evidence type="ECO:0000313" key="2">
    <source>
        <dbReference type="Proteomes" id="UP000825729"/>
    </source>
</evidence>
<accession>A0AAV7ERH2</accession>
<sequence length="116" mass="13117">MKALSGFEGNFRLDTFVWDADVPNLNTFASISHERQSDDIDVNEDALERENEHHSSVINIDINENDEVETVRPNMENISSEHIEVNELGQVNEDDIAINIDSNQSEDDMAVNIDSN</sequence>
<proteinExistence type="predicted"/>
<protein>
    <submittedName>
        <fullName evidence="1">Uncharacterized protein</fullName>
    </submittedName>
</protein>
<keyword evidence="2" id="KW-1185">Reference proteome</keyword>
<name>A0AAV7ERH2_ARIFI</name>
<dbReference type="EMBL" id="JAINDJ010000004">
    <property type="protein sequence ID" value="KAG9450416.1"/>
    <property type="molecule type" value="Genomic_DNA"/>
</dbReference>